<dbReference type="PROSITE" id="PS51194">
    <property type="entry name" value="HELICASE_CTER"/>
    <property type="match status" value="1"/>
</dbReference>
<feature type="region of interest" description="Disordered" evidence="8">
    <location>
        <begin position="531"/>
        <end position="571"/>
    </location>
</feature>
<dbReference type="GO" id="GO:0016787">
    <property type="term" value="F:hydrolase activity"/>
    <property type="evidence" value="ECO:0007669"/>
    <property type="project" value="UniProtKB-KW"/>
</dbReference>
<dbReference type="AlphaFoldDB" id="A0A0D3FE13"/>
<dbReference type="Gene3D" id="3.40.50.300">
    <property type="entry name" value="P-loop containing nucleotide triphosphate hydrolases"/>
    <property type="match status" value="2"/>
</dbReference>
<dbReference type="PaxDb" id="65489-OBART03G04330.1"/>
<evidence type="ECO:0000313" key="12">
    <source>
        <dbReference type="EnsemblPlants" id="OBART03G04330.1"/>
    </source>
</evidence>
<protein>
    <recommendedName>
        <fullName evidence="1">RNA helicase</fullName>
        <ecNumber evidence="1">3.6.4.13</ecNumber>
    </recommendedName>
</protein>
<evidence type="ECO:0000256" key="4">
    <source>
        <dbReference type="ARBA" id="ARBA00022806"/>
    </source>
</evidence>
<evidence type="ECO:0000313" key="13">
    <source>
        <dbReference type="Proteomes" id="UP000026960"/>
    </source>
</evidence>
<feature type="domain" description="DEAD-box RNA helicase Q" evidence="11">
    <location>
        <begin position="100"/>
        <end position="129"/>
    </location>
</feature>
<dbReference type="eggNOG" id="KOG0332">
    <property type="taxonomic scope" value="Eukaryota"/>
</dbReference>
<keyword evidence="13" id="KW-1185">Reference proteome</keyword>
<dbReference type="GO" id="GO:0003724">
    <property type="term" value="F:RNA helicase activity"/>
    <property type="evidence" value="ECO:0007669"/>
    <property type="project" value="UniProtKB-EC"/>
</dbReference>
<dbReference type="SMART" id="SM00490">
    <property type="entry name" value="HELICc"/>
    <property type="match status" value="1"/>
</dbReference>
<keyword evidence="2" id="KW-0547">Nucleotide-binding</keyword>
<dbReference type="InterPro" id="IPR011545">
    <property type="entry name" value="DEAD/DEAH_box_helicase_dom"/>
</dbReference>
<dbReference type="InterPro" id="IPR027417">
    <property type="entry name" value="P-loop_NTPase"/>
</dbReference>
<reference evidence="12" key="1">
    <citation type="journal article" date="2009" name="Rice">
        <title>De Novo Next Generation Sequencing of Plant Genomes.</title>
        <authorList>
            <person name="Rounsley S."/>
            <person name="Marri P.R."/>
            <person name="Yu Y."/>
            <person name="He R."/>
            <person name="Sisneros N."/>
            <person name="Goicoechea J.L."/>
            <person name="Lee S.J."/>
            <person name="Angelova A."/>
            <person name="Kudrna D."/>
            <person name="Luo M."/>
            <person name="Affourtit J."/>
            <person name="Desany B."/>
            <person name="Knight J."/>
            <person name="Niazi F."/>
            <person name="Egholm M."/>
            <person name="Wing R.A."/>
        </authorList>
    </citation>
    <scope>NUCLEOTIDE SEQUENCE [LARGE SCALE GENOMIC DNA]</scope>
    <source>
        <strain evidence="12">cv. IRGC 105608</strain>
    </source>
</reference>
<evidence type="ECO:0000256" key="5">
    <source>
        <dbReference type="ARBA" id="ARBA00022840"/>
    </source>
</evidence>
<evidence type="ECO:0000256" key="6">
    <source>
        <dbReference type="ARBA" id="ARBA00022884"/>
    </source>
</evidence>
<dbReference type="Gramene" id="OBART03G04330.1">
    <property type="protein sequence ID" value="OBART03G04330.1"/>
    <property type="gene ID" value="OBART03G04330"/>
</dbReference>
<dbReference type="Pfam" id="PF00270">
    <property type="entry name" value="DEAD"/>
    <property type="match status" value="1"/>
</dbReference>
<dbReference type="GO" id="GO:0003723">
    <property type="term" value="F:RNA binding"/>
    <property type="evidence" value="ECO:0007669"/>
    <property type="project" value="UniProtKB-KW"/>
</dbReference>
<dbReference type="Proteomes" id="UP000026960">
    <property type="component" value="Chromosome 3"/>
</dbReference>
<dbReference type="InterPro" id="IPR014014">
    <property type="entry name" value="RNA_helicase_DEAD_Q_motif"/>
</dbReference>
<feature type="compositionally biased region" description="Low complexity" evidence="8">
    <location>
        <begin position="27"/>
        <end position="44"/>
    </location>
</feature>
<evidence type="ECO:0000259" key="10">
    <source>
        <dbReference type="PROSITE" id="PS51194"/>
    </source>
</evidence>
<name>A0A0D3FE13_9ORYZ</name>
<evidence type="ECO:0000256" key="7">
    <source>
        <dbReference type="PROSITE-ProRule" id="PRU00552"/>
    </source>
</evidence>
<dbReference type="SUPFAM" id="SSF52540">
    <property type="entry name" value="P-loop containing nucleoside triphosphate hydrolases"/>
    <property type="match status" value="1"/>
</dbReference>
<accession>A0A0D3FE13</accession>
<evidence type="ECO:0000259" key="9">
    <source>
        <dbReference type="PROSITE" id="PS51192"/>
    </source>
</evidence>
<dbReference type="CDD" id="cd18787">
    <property type="entry name" value="SF2_C_DEAD"/>
    <property type="match status" value="1"/>
</dbReference>
<dbReference type="PANTHER" id="PTHR47958">
    <property type="entry name" value="ATP-DEPENDENT RNA HELICASE DBP3"/>
    <property type="match status" value="1"/>
</dbReference>
<dbReference type="GO" id="GO:0005524">
    <property type="term" value="F:ATP binding"/>
    <property type="evidence" value="ECO:0007669"/>
    <property type="project" value="UniProtKB-KW"/>
</dbReference>
<dbReference type="InterPro" id="IPR001650">
    <property type="entry name" value="Helicase_C-like"/>
</dbReference>
<dbReference type="InterPro" id="IPR014001">
    <property type="entry name" value="Helicase_ATP-bd"/>
</dbReference>
<evidence type="ECO:0000256" key="1">
    <source>
        <dbReference type="ARBA" id="ARBA00012552"/>
    </source>
</evidence>
<keyword evidence="5" id="KW-0067">ATP-binding</keyword>
<keyword evidence="3" id="KW-0378">Hydrolase</keyword>
<keyword evidence="6" id="KW-0694">RNA-binding</keyword>
<feature type="compositionally biased region" description="Pro residues" evidence="8">
    <location>
        <begin position="538"/>
        <end position="547"/>
    </location>
</feature>
<evidence type="ECO:0000256" key="8">
    <source>
        <dbReference type="SAM" id="MobiDB-lite"/>
    </source>
</evidence>
<feature type="domain" description="Helicase C-terminal" evidence="10">
    <location>
        <begin position="338"/>
        <end position="493"/>
    </location>
</feature>
<dbReference type="STRING" id="65489.A0A0D3FE13"/>
<dbReference type="EC" id="3.6.4.13" evidence="1"/>
<dbReference type="PROSITE" id="PS51192">
    <property type="entry name" value="HELICASE_ATP_BIND_1"/>
    <property type="match status" value="1"/>
</dbReference>
<evidence type="ECO:0000256" key="2">
    <source>
        <dbReference type="ARBA" id="ARBA00022741"/>
    </source>
</evidence>
<dbReference type="EnsemblPlants" id="OBART03G04330.1">
    <property type="protein sequence ID" value="OBART03G04330.1"/>
    <property type="gene ID" value="OBART03G04330"/>
</dbReference>
<feature type="domain" description="Helicase ATP-binding" evidence="9">
    <location>
        <begin position="134"/>
        <end position="310"/>
    </location>
</feature>
<dbReference type="SMART" id="SM00487">
    <property type="entry name" value="DEXDc"/>
    <property type="match status" value="1"/>
</dbReference>
<dbReference type="Pfam" id="PF00271">
    <property type="entry name" value="Helicase_C"/>
    <property type="match status" value="1"/>
</dbReference>
<keyword evidence="4" id="KW-0347">Helicase</keyword>
<dbReference type="CDD" id="cd17963">
    <property type="entry name" value="DEADc_DDX19_DDX25"/>
    <property type="match status" value="1"/>
</dbReference>
<sequence>MADGGKPPTPEKKSWADVEEEEEAKAKAAAAAEAASSSSSNEPAVDAQAKQIEALSLSVPEEHGGSGGGGDDQGPPLLDDSDESQIQAVTSGGTVYESAAAFEDLKLTPELLKGLHDEMGFSRPSKIQAVTLPMILTPPYKDLIAQAHNGSGKTTCFVLGMLSRVDPNRKVTQAICICPTRELAQQNKSVLMRMGKFTGITCACAIPPAQKDYVPIAKMPKITDQVVIGTSGTLMKWINHKKILTNDIKILVFDEADHMLAEDGFRSDSERIMRDIQRSAGGCQVLLFSATFNERVKDFVTRVIKDGNQIFVKKEELTLEKVKQYKVQVPDERAKIAVIKDKIFEFGQKVGQVIIFVRTKQSTKDVHNALTLEDYVCSSIQGSLDQSEREKIIQEFKNGYTKVLISTDVLARGFDQAQVNLVINYDMPIKFGTRDEPDYEVYLHRIGRAGRFGRKGAVFNLLCGETDNTVMRKIETYFQHNVPEVRNWQSEEDFERALKDAGLMRFFLSSGGAAYTLLTFFLRMRLSSTVHTPCRGSSPPPPPPNHPPTSRFMASAGVRSAKPAAGGGWEQ</sequence>
<evidence type="ECO:0000259" key="11">
    <source>
        <dbReference type="PROSITE" id="PS51195"/>
    </source>
</evidence>
<proteinExistence type="predicted"/>
<feature type="region of interest" description="Disordered" evidence="8">
    <location>
        <begin position="1"/>
        <end position="81"/>
    </location>
</feature>
<dbReference type="PROSITE" id="PS51195">
    <property type="entry name" value="Q_MOTIF"/>
    <property type="match status" value="1"/>
</dbReference>
<evidence type="ECO:0000256" key="3">
    <source>
        <dbReference type="ARBA" id="ARBA00022801"/>
    </source>
</evidence>
<organism evidence="12">
    <name type="scientific">Oryza barthii</name>
    <dbReference type="NCBI Taxonomy" id="65489"/>
    <lineage>
        <taxon>Eukaryota</taxon>
        <taxon>Viridiplantae</taxon>
        <taxon>Streptophyta</taxon>
        <taxon>Embryophyta</taxon>
        <taxon>Tracheophyta</taxon>
        <taxon>Spermatophyta</taxon>
        <taxon>Magnoliopsida</taxon>
        <taxon>Liliopsida</taxon>
        <taxon>Poales</taxon>
        <taxon>Poaceae</taxon>
        <taxon>BOP clade</taxon>
        <taxon>Oryzoideae</taxon>
        <taxon>Oryzeae</taxon>
        <taxon>Oryzinae</taxon>
        <taxon>Oryza</taxon>
    </lineage>
</organism>
<feature type="short sequence motif" description="Q motif" evidence="7">
    <location>
        <begin position="100"/>
        <end position="129"/>
    </location>
</feature>
<reference evidence="12" key="2">
    <citation type="submission" date="2015-03" db="UniProtKB">
        <authorList>
            <consortium name="EnsemblPlants"/>
        </authorList>
    </citation>
    <scope>IDENTIFICATION</scope>
</reference>